<organism evidence="2 3">
    <name type="scientific">Methylocella silvestris</name>
    <dbReference type="NCBI Taxonomy" id="199596"/>
    <lineage>
        <taxon>Bacteria</taxon>
        <taxon>Pseudomonadati</taxon>
        <taxon>Pseudomonadota</taxon>
        <taxon>Alphaproteobacteria</taxon>
        <taxon>Hyphomicrobiales</taxon>
        <taxon>Beijerinckiaceae</taxon>
        <taxon>Methylocella</taxon>
    </lineage>
</organism>
<dbReference type="AlphaFoldDB" id="A0A2J7THB1"/>
<proteinExistence type="predicted"/>
<dbReference type="Proteomes" id="UP000236286">
    <property type="component" value="Unassembled WGS sequence"/>
</dbReference>
<dbReference type="PROSITE" id="PS51257">
    <property type="entry name" value="PROKAR_LIPOPROTEIN"/>
    <property type="match status" value="1"/>
</dbReference>
<evidence type="ECO:0000256" key="1">
    <source>
        <dbReference type="SAM" id="SignalP"/>
    </source>
</evidence>
<dbReference type="NCBIfam" id="NF047412">
    <property type="entry name" value="sig_GCG_CRPN_rpt"/>
    <property type="match status" value="1"/>
</dbReference>
<sequence length="69" mass="7498">MKALKTAMLGVIILSTNLSPAFALGGCGPNGHRNGWGQCVWGGQNQDWCLRRTGHTAVRMPNGNLRCFR</sequence>
<comment type="caution">
    <text evidence="2">The sequence shown here is derived from an EMBL/GenBank/DDBJ whole genome shotgun (WGS) entry which is preliminary data.</text>
</comment>
<feature type="signal peptide" evidence="1">
    <location>
        <begin position="1"/>
        <end position="23"/>
    </location>
</feature>
<name>A0A2J7THB1_METSI</name>
<reference evidence="2 3" key="1">
    <citation type="submission" date="2017-10" db="EMBL/GenBank/DDBJ databases">
        <title>Genome announcement of Methylocella silvestris TVC from permafrost.</title>
        <authorList>
            <person name="Wang J."/>
            <person name="Geng K."/>
            <person name="Ul-Haque F."/>
            <person name="Crombie A.T."/>
            <person name="Street L.E."/>
            <person name="Wookey P.A."/>
            <person name="Murrell J.C."/>
            <person name="Pratscher J."/>
        </authorList>
    </citation>
    <scope>NUCLEOTIDE SEQUENCE [LARGE SCALE GENOMIC DNA]</scope>
    <source>
        <strain evidence="2 3">TVC</strain>
    </source>
</reference>
<dbReference type="OrthoDB" id="8451958at2"/>
<dbReference type="EMBL" id="PDZR01000009">
    <property type="protein sequence ID" value="PNG26153.1"/>
    <property type="molecule type" value="Genomic_DNA"/>
</dbReference>
<dbReference type="RefSeq" id="WP_102843580.1">
    <property type="nucleotide sequence ID" value="NZ_PDZR01000009.1"/>
</dbReference>
<evidence type="ECO:0000313" key="2">
    <source>
        <dbReference type="EMBL" id="PNG26153.1"/>
    </source>
</evidence>
<protein>
    <submittedName>
        <fullName evidence="2">Uncharacterized protein</fullName>
    </submittedName>
</protein>
<accession>A0A2J7THB1</accession>
<feature type="chain" id="PRO_5014420560" evidence="1">
    <location>
        <begin position="24"/>
        <end position="69"/>
    </location>
</feature>
<evidence type="ECO:0000313" key="3">
    <source>
        <dbReference type="Proteomes" id="UP000236286"/>
    </source>
</evidence>
<gene>
    <name evidence="2" type="ORF">CR492_09885</name>
</gene>
<dbReference type="InterPro" id="IPR058110">
    <property type="entry name" value="GCG_CRPN_dom"/>
</dbReference>
<keyword evidence="1" id="KW-0732">Signal</keyword>